<dbReference type="PANTHER" id="PTHR37558:SF1">
    <property type="entry name" value="HTH CENPB-TYPE DOMAIN-CONTAINING PROTEIN"/>
    <property type="match status" value="1"/>
</dbReference>
<accession>A0AAV7PPI9</accession>
<dbReference type="AlphaFoldDB" id="A0AAV7PPI9"/>
<gene>
    <name evidence="3" type="ORF">NDU88_008577</name>
</gene>
<keyword evidence="4" id="KW-1185">Reference proteome</keyword>
<evidence type="ECO:0000256" key="1">
    <source>
        <dbReference type="SAM" id="Coils"/>
    </source>
</evidence>
<feature type="coiled-coil region" evidence="1">
    <location>
        <begin position="196"/>
        <end position="246"/>
    </location>
</feature>
<proteinExistence type="predicted"/>
<evidence type="ECO:0000256" key="2">
    <source>
        <dbReference type="SAM" id="MobiDB-lite"/>
    </source>
</evidence>
<name>A0AAV7PPI9_PLEWA</name>
<sequence>MEPVGLVQTSSGAPEGYCPPCSTRKKKVRFLAQHDIMLLRKVVMQNPFALKEPRHVWARIGEEMNADLQDESFEVDYRRCRERTALLLHYYKRQNFAGLRRYGTESLYMEKEDLLHQVMELEAGKSFPMATESRYKENPDDAVAVTITEETLRKAQENSLWQQPVQEAKEEVDDPDDEGPLPKRVCQGCCQTYSELLLLQERRAQVEQRLREDELAVRREELEIEKEKLALERERLDTERRERERRFELESQERQMILDILKEKMMKK</sequence>
<evidence type="ECO:0000313" key="4">
    <source>
        <dbReference type="Proteomes" id="UP001066276"/>
    </source>
</evidence>
<keyword evidence="1" id="KW-0175">Coiled coil</keyword>
<reference evidence="3" key="1">
    <citation type="journal article" date="2022" name="bioRxiv">
        <title>Sequencing and chromosome-scale assembly of the giantPleurodeles waltlgenome.</title>
        <authorList>
            <person name="Brown T."/>
            <person name="Elewa A."/>
            <person name="Iarovenko S."/>
            <person name="Subramanian E."/>
            <person name="Araus A.J."/>
            <person name="Petzold A."/>
            <person name="Susuki M."/>
            <person name="Suzuki K.-i.T."/>
            <person name="Hayashi T."/>
            <person name="Toyoda A."/>
            <person name="Oliveira C."/>
            <person name="Osipova E."/>
            <person name="Leigh N.D."/>
            <person name="Simon A."/>
            <person name="Yun M.H."/>
        </authorList>
    </citation>
    <scope>NUCLEOTIDE SEQUENCE</scope>
    <source>
        <strain evidence="3">20211129_DDA</strain>
        <tissue evidence="3">Liver</tissue>
    </source>
</reference>
<evidence type="ECO:0000313" key="3">
    <source>
        <dbReference type="EMBL" id="KAJ1130221.1"/>
    </source>
</evidence>
<comment type="caution">
    <text evidence="3">The sequence shown here is derived from an EMBL/GenBank/DDBJ whole genome shotgun (WGS) entry which is preliminary data.</text>
</comment>
<organism evidence="3 4">
    <name type="scientific">Pleurodeles waltl</name>
    <name type="common">Iberian ribbed newt</name>
    <dbReference type="NCBI Taxonomy" id="8319"/>
    <lineage>
        <taxon>Eukaryota</taxon>
        <taxon>Metazoa</taxon>
        <taxon>Chordata</taxon>
        <taxon>Craniata</taxon>
        <taxon>Vertebrata</taxon>
        <taxon>Euteleostomi</taxon>
        <taxon>Amphibia</taxon>
        <taxon>Batrachia</taxon>
        <taxon>Caudata</taxon>
        <taxon>Salamandroidea</taxon>
        <taxon>Salamandridae</taxon>
        <taxon>Pleurodelinae</taxon>
        <taxon>Pleurodeles</taxon>
    </lineage>
</organism>
<dbReference type="Proteomes" id="UP001066276">
    <property type="component" value="Chromosome 7"/>
</dbReference>
<dbReference type="EMBL" id="JANPWB010000011">
    <property type="protein sequence ID" value="KAJ1130221.1"/>
    <property type="molecule type" value="Genomic_DNA"/>
</dbReference>
<dbReference type="PANTHER" id="PTHR37558">
    <property type="entry name" value="HTH CENPB-TYPE DOMAIN-CONTAINING PROTEIN"/>
    <property type="match status" value="1"/>
</dbReference>
<feature type="region of interest" description="Disordered" evidence="2">
    <location>
        <begin position="156"/>
        <end position="180"/>
    </location>
</feature>
<protein>
    <submittedName>
        <fullName evidence="3">Uncharacterized protein</fullName>
    </submittedName>
</protein>
<feature type="compositionally biased region" description="Acidic residues" evidence="2">
    <location>
        <begin position="170"/>
        <end position="179"/>
    </location>
</feature>